<dbReference type="AlphaFoldDB" id="A0A8D5U4H1"/>
<dbReference type="Proteomes" id="UP000825123">
    <property type="component" value="Chromosome"/>
</dbReference>
<dbReference type="InterPro" id="IPR032603">
    <property type="entry name" value="DUF4898"/>
</dbReference>
<evidence type="ECO:0000313" key="2">
    <source>
        <dbReference type="Proteomes" id="UP000825123"/>
    </source>
</evidence>
<sequence>MESYLGAGDNIFHVLQLRSEVVQKIKIPLSLVSNFEKFFKLIIPKDVEQIILLIPAGLDGETITTSINKVKPDIPIFVIESDTCGSNEILLLLEKSKKISKRIP</sequence>
<name>A0A8D5U4H1_9CREN</name>
<keyword evidence="2" id="KW-1185">Reference proteome</keyword>
<proteinExistence type="predicted"/>
<dbReference type="KEGG" id="csty:KN1_02270"/>
<protein>
    <submittedName>
        <fullName evidence="1">Uncharacterized protein</fullName>
    </submittedName>
</protein>
<accession>A0A8D5U4H1</accession>
<organism evidence="1 2">
    <name type="scientific">Stygiolobus caldivivus</name>
    <dbReference type="NCBI Taxonomy" id="2824673"/>
    <lineage>
        <taxon>Archaea</taxon>
        <taxon>Thermoproteota</taxon>
        <taxon>Thermoprotei</taxon>
        <taxon>Sulfolobales</taxon>
        <taxon>Sulfolobaceae</taxon>
        <taxon>Stygiolobus</taxon>
    </lineage>
</organism>
<dbReference type="EMBL" id="AP024597">
    <property type="protein sequence ID" value="BCU68930.1"/>
    <property type="molecule type" value="Genomic_DNA"/>
</dbReference>
<reference evidence="1 2" key="1">
    <citation type="submission" date="2021-04" db="EMBL/GenBank/DDBJ databases">
        <title>Complete genome sequence of Stygiolobus sp. KN-1.</title>
        <authorList>
            <person name="Nakamura K."/>
            <person name="Sakai H."/>
            <person name="Kurosawa N."/>
        </authorList>
    </citation>
    <scope>NUCLEOTIDE SEQUENCE [LARGE SCALE GENOMIC DNA]</scope>
    <source>
        <strain evidence="1 2">KN-1</strain>
    </source>
</reference>
<evidence type="ECO:0000313" key="1">
    <source>
        <dbReference type="EMBL" id="BCU68930.1"/>
    </source>
</evidence>
<dbReference type="Pfam" id="PF16239">
    <property type="entry name" value="DUF4898"/>
    <property type="match status" value="1"/>
</dbReference>
<gene>
    <name evidence="1" type="ORF">KN1_02270</name>
</gene>